<dbReference type="Proteomes" id="UP000886188">
    <property type="component" value="Unassembled WGS sequence"/>
</dbReference>
<gene>
    <name evidence="2" type="ORF">ENH88_13275</name>
</gene>
<protein>
    <recommendedName>
        <fullName evidence="1">HEPN-like integron domain-containing protein</fullName>
    </recommendedName>
</protein>
<accession>A0A7V1GEZ7</accession>
<dbReference type="Gene3D" id="1.20.120.1060">
    <property type="match status" value="1"/>
</dbReference>
<proteinExistence type="predicted"/>
<evidence type="ECO:0000313" key="2">
    <source>
        <dbReference type="EMBL" id="HEA17391.1"/>
    </source>
</evidence>
<dbReference type="RefSeq" id="WP_304182765.1">
    <property type="nucleotide sequence ID" value="NZ_DRGM01000137.1"/>
</dbReference>
<dbReference type="Pfam" id="PF18867">
    <property type="entry name" value="HEPN-like_int"/>
    <property type="match status" value="1"/>
</dbReference>
<feature type="domain" description="HEPN-like integron" evidence="1">
    <location>
        <begin position="47"/>
        <end position="140"/>
    </location>
</feature>
<evidence type="ECO:0000259" key="1">
    <source>
        <dbReference type="Pfam" id="PF18867"/>
    </source>
</evidence>
<dbReference type="EMBL" id="DRGM01000137">
    <property type="protein sequence ID" value="HEA17391.1"/>
    <property type="molecule type" value="Genomic_DNA"/>
</dbReference>
<organism evidence="2">
    <name type="scientific">Pseudoalteromonas prydzensis</name>
    <dbReference type="NCBI Taxonomy" id="182141"/>
    <lineage>
        <taxon>Bacteria</taxon>
        <taxon>Pseudomonadati</taxon>
        <taxon>Pseudomonadota</taxon>
        <taxon>Gammaproteobacteria</taxon>
        <taxon>Alteromonadales</taxon>
        <taxon>Pseudoalteromonadaceae</taxon>
        <taxon>Pseudoalteromonas</taxon>
    </lineage>
</organism>
<sequence>MEPHQNNIPEEAKLRLIDMAWLLNDLTSDLKTPVDLILQLRPAMDENKQNFMSISRLCITSLIVNLCKLKEIIDHYGAEIRSFPQDIRNALYSIKSKVEKKDMYAFRSKYVAHAFSKEKGGQQRPLTFDENVKALMKIIDFG</sequence>
<dbReference type="AlphaFoldDB" id="A0A7V1GEZ7"/>
<comment type="caution">
    <text evidence="2">The sequence shown here is derived from an EMBL/GenBank/DDBJ whole genome shotgun (WGS) entry which is preliminary data.</text>
</comment>
<feature type="non-terminal residue" evidence="2">
    <location>
        <position position="142"/>
    </location>
</feature>
<name>A0A7V1GEZ7_9GAMM</name>
<dbReference type="InterPro" id="IPR041323">
    <property type="entry name" value="HEPN-like_int"/>
</dbReference>
<reference evidence="2" key="1">
    <citation type="journal article" date="2020" name="mSystems">
        <title>Genome- and Community-Level Interaction Insights into Carbon Utilization and Element Cycling Functions of Hydrothermarchaeota in Hydrothermal Sediment.</title>
        <authorList>
            <person name="Zhou Z."/>
            <person name="Liu Y."/>
            <person name="Xu W."/>
            <person name="Pan J."/>
            <person name="Luo Z.H."/>
            <person name="Li M."/>
        </authorList>
    </citation>
    <scope>NUCLEOTIDE SEQUENCE [LARGE SCALE GENOMIC DNA]</scope>
    <source>
        <strain evidence="2">HyVt-346</strain>
    </source>
</reference>